<comment type="caution">
    <text evidence="2">The sequence shown here is derived from an EMBL/GenBank/DDBJ whole genome shotgun (WGS) entry which is preliminary data.</text>
</comment>
<dbReference type="EMBL" id="CAJVPZ010005691">
    <property type="protein sequence ID" value="CAG8564364.1"/>
    <property type="molecule type" value="Genomic_DNA"/>
</dbReference>
<organism evidence="2 3">
    <name type="scientific">Racocetra fulgida</name>
    <dbReference type="NCBI Taxonomy" id="60492"/>
    <lineage>
        <taxon>Eukaryota</taxon>
        <taxon>Fungi</taxon>
        <taxon>Fungi incertae sedis</taxon>
        <taxon>Mucoromycota</taxon>
        <taxon>Glomeromycotina</taxon>
        <taxon>Glomeromycetes</taxon>
        <taxon>Diversisporales</taxon>
        <taxon>Gigasporaceae</taxon>
        <taxon>Racocetra</taxon>
    </lineage>
</organism>
<evidence type="ECO:0000256" key="1">
    <source>
        <dbReference type="SAM" id="MobiDB-lite"/>
    </source>
</evidence>
<sequence length="278" mass="31332">MLKISMMQIYITISSVLEIIKVIEIVPSAAIIFNNDLLLSATLTLNDGTSNTVNLDALSCVIINRENFLKIVDLAEVNEKDQIIIEENHEVIQAEDINLDRQPSDLSLEIEMDIQENTAQNTESSFDLEEDGTDNNGFDNPISQLLEENEFSDTDEKIDEIIFDSLILSSGISSAKSNITKYKYNINEAFKVAKNNYTKNDRSGIEYAPSTLTEDSPLPSVNEALAVLQSNEYPVTSSREKSNDIVVLYKRRKKNKSNINKDRTPENQLNYENVNNPQ</sequence>
<proteinExistence type="predicted"/>
<gene>
    <name evidence="2" type="ORF">RFULGI_LOCUS5195</name>
</gene>
<accession>A0A9N9BDD5</accession>
<feature type="region of interest" description="Disordered" evidence="1">
    <location>
        <begin position="256"/>
        <end position="278"/>
    </location>
</feature>
<name>A0A9N9BDD5_9GLOM</name>
<feature type="non-terminal residue" evidence="2">
    <location>
        <position position="278"/>
    </location>
</feature>
<dbReference type="Proteomes" id="UP000789396">
    <property type="component" value="Unassembled WGS sequence"/>
</dbReference>
<dbReference type="AlphaFoldDB" id="A0A9N9BDD5"/>
<evidence type="ECO:0000313" key="3">
    <source>
        <dbReference type="Proteomes" id="UP000789396"/>
    </source>
</evidence>
<reference evidence="2" key="1">
    <citation type="submission" date="2021-06" db="EMBL/GenBank/DDBJ databases">
        <authorList>
            <person name="Kallberg Y."/>
            <person name="Tangrot J."/>
            <person name="Rosling A."/>
        </authorList>
    </citation>
    <scope>NUCLEOTIDE SEQUENCE</scope>
    <source>
        <strain evidence="2">IN212</strain>
    </source>
</reference>
<dbReference type="OrthoDB" id="2440826at2759"/>
<evidence type="ECO:0000313" key="2">
    <source>
        <dbReference type="EMBL" id="CAG8564364.1"/>
    </source>
</evidence>
<feature type="compositionally biased region" description="Polar residues" evidence="1">
    <location>
        <begin position="266"/>
        <end position="278"/>
    </location>
</feature>
<keyword evidence="3" id="KW-1185">Reference proteome</keyword>
<protein>
    <submittedName>
        <fullName evidence="2">17076_t:CDS:1</fullName>
    </submittedName>
</protein>